<feature type="compositionally biased region" description="Basic and acidic residues" evidence="1">
    <location>
        <begin position="42"/>
        <end position="53"/>
    </location>
</feature>
<organism evidence="2 3">
    <name type="scientific">Haloarcula tailed virus 2</name>
    <dbReference type="NCBI Taxonomy" id="2877989"/>
    <lineage>
        <taxon>Viruses</taxon>
        <taxon>Duplodnaviria</taxon>
        <taxon>Heunggongvirae</taxon>
        <taxon>Uroviricota</taxon>
        <taxon>Caudoviricetes</taxon>
        <taxon>Thumleimavirales</taxon>
        <taxon>Soleiviridae</taxon>
        <taxon>Eilatmyovirus</taxon>
        <taxon>Eilatmyovirus salis</taxon>
        <taxon>Eilatmyovirus HATV2</taxon>
    </lineage>
</organism>
<reference evidence="2" key="1">
    <citation type="submission" date="2021-05" db="EMBL/GenBank/DDBJ databases">
        <title>Diversity, taxonomy and evolution of archaeal viruses of the class Caudoviricetes.</title>
        <authorList>
            <person name="Liu Y."/>
            <person name="Demina T.A."/>
            <person name="Roux S."/>
            <person name="Aiewsakun P."/>
            <person name="Kazlauskas D."/>
            <person name="Simmonds P."/>
            <person name="Prangishvili D."/>
            <person name="Oksanen H.M."/>
            <person name="Krupovic M."/>
        </authorList>
    </citation>
    <scope>NUCLEOTIDE SEQUENCE</scope>
    <source>
        <strain evidence="2">HATV-2/44</strain>
    </source>
</reference>
<name>A0AAE8XZD4_9CAUD</name>
<accession>A0AAE8XZD4</accession>
<keyword evidence="3" id="KW-1185">Reference proteome</keyword>
<proteinExistence type="predicted"/>
<feature type="region of interest" description="Disordered" evidence="1">
    <location>
        <begin position="38"/>
        <end position="63"/>
    </location>
</feature>
<protein>
    <submittedName>
        <fullName evidence="2">Uncharacterized protein</fullName>
    </submittedName>
</protein>
<evidence type="ECO:0000256" key="1">
    <source>
        <dbReference type="SAM" id="MobiDB-lite"/>
    </source>
</evidence>
<dbReference type="Proteomes" id="UP000827814">
    <property type="component" value="Segment"/>
</dbReference>
<evidence type="ECO:0000313" key="2">
    <source>
        <dbReference type="EMBL" id="UBF23251.1"/>
    </source>
</evidence>
<gene>
    <name evidence="2" type="ORF">HATV-2_gp100</name>
</gene>
<evidence type="ECO:0000313" key="3">
    <source>
        <dbReference type="Proteomes" id="UP000827814"/>
    </source>
</evidence>
<sequence>MACPNYDLPDDWESMTVEEKQKFFGAFRGRLQWFRQQKAKHDKAEAERREAQKSRFKVNKTLK</sequence>
<dbReference type="EMBL" id="MZ334525">
    <property type="protein sequence ID" value="UBF23251.1"/>
    <property type="molecule type" value="Genomic_DNA"/>
</dbReference>
<feature type="compositionally biased region" description="Basic residues" evidence="1">
    <location>
        <begin position="54"/>
        <end position="63"/>
    </location>
</feature>